<evidence type="ECO:0000313" key="4">
    <source>
        <dbReference type="Proteomes" id="UP000322025"/>
    </source>
</evidence>
<dbReference type="EMBL" id="VMSO01000010">
    <property type="protein sequence ID" value="KAA8501265.1"/>
    <property type="molecule type" value="Genomic_DNA"/>
</dbReference>
<dbReference type="PROSITE" id="PS51257">
    <property type="entry name" value="PROKAR_LIPOPROTEIN"/>
    <property type="match status" value="1"/>
</dbReference>
<evidence type="ECO:0000313" key="3">
    <source>
        <dbReference type="EMBL" id="KAA8501265.1"/>
    </source>
</evidence>
<dbReference type="Pfam" id="PF16146">
    <property type="entry name" value="DUF4854"/>
    <property type="match status" value="1"/>
</dbReference>
<proteinExistence type="predicted"/>
<dbReference type="AlphaFoldDB" id="A0A5M9I1Y1"/>
<feature type="compositionally biased region" description="Low complexity" evidence="1">
    <location>
        <begin position="172"/>
        <end position="186"/>
    </location>
</feature>
<name>A0A5M9I1Y1_9FIRM</name>
<accession>A0A5M9I1Y1</accession>
<organism evidence="3 4">
    <name type="scientific">Mediterraneibacter catenae</name>
    <dbReference type="NCBI Taxonomy" id="2594882"/>
    <lineage>
        <taxon>Bacteria</taxon>
        <taxon>Bacillati</taxon>
        <taxon>Bacillota</taxon>
        <taxon>Clostridia</taxon>
        <taxon>Lachnospirales</taxon>
        <taxon>Lachnospiraceae</taxon>
        <taxon>Mediterraneibacter</taxon>
    </lineage>
</organism>
<protein>
    <submittedName>
        <fullName evidence="3">DUF4854 domain-containing protein</fullName>
    </submittedName>
</protein>
<feature type="chain" id="PRO_5024314392" evidence="2">
    <location>
        <begin position="24"/>
        <end position="195"/>
    </location>
</feature>
<feature type="compositionally biased region" description="Low complexity" evidence="1">
    <location>
        <begin position="28"/>
        <end position="37"/>
    </location>
</feature>
<dbReference type="Proteomes" id="UP000322025">
    <property type="component" value="Unassembled WGS sequence"/>
</dbReference>
<feature type="region of interest" description="Disordered" evidence="1">
    <location>
        <begin position="28"/>
        <end position="64"/>
    </location>
</feature>
<feature type="compositionally biased region" description="Polar residues" evidence="1">
    <location>
        <begin position="46"/>
        <end position="56"/>
    </location>
</feature>
<dbReference type="OrthoDB" id="1863374at2"/>
<dbReference type="RefSeq" id="WP_150310909.1">
    <property type="nucleotide sequence ID" value="NZ_VMSO01000010.1"/>
</dbReference>
<feature type="signal peptide" evidence="2">
    <location>
        <begin position="1"/>
        <end position="23"/>
    </location>
</feature>
<comment type="caution">
    <text evidence="3">The sequence shown here is derived from an EMBL/GenBank/DDBJ whole genome shotgun (WGS) entry which is preliminary data.</text>
</comment>
<evidence type="ECO:0000256" key="1">
    <source>
        <dbReference type="SAM" id="MobiDB-lite"/>
    </source>
</evidence>
<evidence type="ECO:0000256" key="2">
    <source>
        <dbReference type="SAM" id="SignalP"/>
    </source>
</evidence>
<sequence>MKNIIRKLLLLICIMMLPFTLTACSGSKNNDNSAKSNNSEDKNADSDGNGSDNASETEAAGKFPSIQEFIDSDLFQDEMKSQISEFEEEGLTMSFSAEDNKLIWDFKINDPDLSAALDTASLESALGSQSSTFESVAEVLPTAVDVDDPVVVARYLDSEGTVLASGEFTAPDSSNGTDSGTGSDSSDAPETDTTE</sequence>
<feature type="region of interest" description="Disordered" evidence="1">
    <location>
        <begin position="163"/>
        <end position="195"/>
    </location>
</feature>
<keyword evidence="4" id="KW-1185">Reference proteome</keyword>
<dbReference type="InterPro" id="IPR032327">
    <property type="entry name" value="DUF4854"/>
</dbReference>
<keyword evidence="2" id="KW-0732">Signal</keyword>
<reference evidence="3" key="1">
    <citation type="submission" date="2019-07" db="EMBL/GenBank/DDBJ databases">
        <authorList>
            <person name="Wongkuna S."/>
            <person name="Scaria J."/>
        </authorList>
    </citation>
    <scope>NUCLEOTIDE SEQUENCE [LARGE SCALE GENOMIC DNA]</scope>
    <source>
        <strain evidence="3">SW178</strain>
    </source>
</reference>
<gene>
    <name evidence="3" type="ORF">FNY66_09165</name>
</gene>